<dbReference type="AlphaFoldDB" id="A0AAN5I0K9"/>
<feature type="transmembrane region" description="Helical" evidence="1">
    <location>
        <begin position="12"/>
        <end position="37"/>
    </location>
</feature>
<keyword evidence="1" id="KW-0812">Transmembrane</keyword>
<feature type="transmembrane region" description="Helical" evidence="1">
    <location>
        <begin position="78"/>
        <end position="97"/>
    </location>
</feature>
<dbReference type="EMBL" id="BTRK01000004">
    <property type="protein sequence ID" value="GMR47458.1"/>
    <property type="molecule type" value="Genomic_DNA"/>
</dbReference>
<name>A0AAN5I0K9_9BILA</name>
<feature type="non-terminal residue" evidence="2">
    <location>
        <position position="1"/>
    </location>
</feature>
<proteinExistence type="predicted"/>
<accession>A0AAN5I0K9</accession>
<organism evidence="2 3">
    <name type="scientific">Pristionchus mayeri</name>
    <dbReference type="NCBI Taxonomy" id="1317129"/>
    <lineage>
        <taxon>Eukaryota</taxon>
        <taxon>Metazoa</taxon>
        <taxon>Ecdysozoa</taxon>
        <taxon>Nematoda</taxon>
        <taxon>Chromadorea</taxon>
        <taxon>Rhabditida</taxon>
        <taxon>Rhabditina</taxon>
        <taxon>Diplogasteromorpha</taxon>
        <taxon>Diplogasteroidea</taxon>
        <taxon>Neodiplogasteridae</taxon>
        <taxon>Pristionchus</taxon>
    </lineage>
</organism>
<evidence type="ECO:0000256" key="1">
    <source>
        <dbReference type="SAM" id="Phobius"/>
    </source>
</evidence>
<evidence type="ECO:0000313" key="2">
    <source>
        <dbReference type="EMBL" id="GMR47458.1"/>
    </source>
</evidence>
<feature type="transmembrane region" description="Helical" evidence="1">
    <location>
        <begin position="43"/>
        <end position="66"/>
    </location>
</feature>
<gene>
    <name evidence="2" type="ORF">PMAYCL1PPCAC_17653</name>
</gene>
<evidence type="ECO:0008006" key="4">
    <source>
        <dbReference type="Google" id="ProtNLM"/>
    </source>
</evidence>
<dbReference type="Proteomes" id="UP001328107">
    <property type="component" value="Unassembled WGS sequence"/>
</dbReference>
<keyword evidence="1" id="KW-0472">Membrane</keyword>
<sequence>RYESDSSTTLLFFLIQEGLLIGYSFCLAALLVFGTISYFISDWTIVGCFSVAIVAGASLYISVLRYNTKLMGTIERRATLGYSVFTKLAIPLVLVTARFHSLSSVQIVAHGNWLRRLHLLLHLDVRYVDVDCCHRGNHVSSLR</sequence>
<keyword evidence="1" id="KW-1133">Transmembrane helix</keyword>
<evidence type="ECO:0000313" key="3">
    <source>
        <dbReference type="Proteomes" id="UP001328107"/>
    </source>
</evidence>
<comment type="caution">
    <text evidence="2">The sequence shown here is derived from an EMBL/GenBank/DDBJ whole genome shotgun (WGS) entry which is preliminary data.</text>
</comment>
<protein>
    <recommendedName>
        <fullName evidence="4">G protein-coupled receptor</fullName>
    </recommendedName>
</protein>
<reference evidence="3" key="1">
    <citation type="submission" date="2022-10" db="EMBL/GenBank/DDBJ databases">
        <title>Genome assembly of Pristionchus species.</title>
        <authorList>
            <person name="Yoshida K."/>
            <person name="Sommer R.J."/>
        </authorList>
    </citation>
    <scope>NUCLEOTIDE SEQUENCE [LARGE SCALE GENOMIC DNA]</scope>
    <source>
        <strain evidence="3">RS5460</strain>
    </source>
</reference>
<keyword evidence="3" id="KW-1185">Reference proteome</keyword>